<evidence type="ECO:0000259" key="8">
    <source>
        <dbReference type="Pfam" id="PF02776"/>
    </source>
</evidence>
<dbReference type="InterPro" id="IPR029061">
    <property type="entry name" value="THDP-binding"/>
</dbReference>
<evidence type="ECO:0000256" key="4">
    <source>
        <dbReference type="ARBA" id="ARBA00023128"/>
    </source>
</evidence>
<evidence type="ECO:0000256" key="3">
    <source>
        <dbReference type="ARBA" id="ARBA00023052"/>
    </source>
</evidence>
<accession>A0A286U7X3</accession>
<dbReference type="InterPro" id="IPR045229">
    <property type="entry name" value="TPP_enz"/>
</dbReference>
<protein>
    <submittedName>
        <fullName evidence="9">Thiamin diphosphate-binding protein</fullName>
    </submittedName>
</protein>
<evidence type="ECO:0000259" key="6">
    <source>
        <dbReference type="Pfam" id="PF00205"/>
    </source>
</evidence>
<dbReference type="AlphaFoldDB" id="A0A286U7X3"/>
<dbReference type="Proteomes" id="UP000217199">
    <property type="component" value="Unassembled WGS sequence"/>
</dbReference>
<dbReference type="SUPFAM" id="SSF52467">
    <property type="entry name" value="DHS-like NAD/FAD-binding domain"/>
    <property type="match status" value="1"/>
</dbReference>
<dbReference type="CDD" id="cd02002">
    <property type="entry name" value="TPP_BFDC"/>
    <property type="match status" value="1"/>
</dbReference>
<dbReference type="Gene3D" id="3.40.50.1220">
    <property type="entry name" value="TPP-binding domain"/>
    <property type="match status" value="1"/>
</dbReference>
<evidence type="ECO:0000313" key="10">
    <source>
        <dbReference type="Proteomes" id="UP000217199"/>
    </source>
</evidence>
<feature type="domain" description="Thiamine pyrophosphate enzyme N-terminal TPP-binding" evidence="8">
    <location>
        <begin position="3"/>
        <end position="132"/>
    </location>
</feature>
<evidence type="ECO:0000259" key="7">
    <source>
        <dbReference type="Pfam" id="PF02775"/>
    </source>
</evidence>
<dbReference type="Pfam" id="PF00205">
    <property type="entry name" value="TPP_enzyme_M"/>
    <property type="match status" value="1"/>
</dbReference>
<keyword evidence="10" id="KW-1185">Reference proteome</keyword>
<dbReference type="GO" id="GO:0005739">
    <property type="term" value="C:mitochondrion"/>
    <property type="evidence" value="ECO:0007669"/>
    <property type="project" value="UniProtKB-SubCell"/>
</dbReference>
<sequence length="586" mass="64300">MYTTSTIFLKTLVQCGISHAFVNWGSDHPALLEELERQRALFGKTELQIITCPNEMVALSAAQGFAQACGRPAAVLVHVDVGTQALAGAIHNVDRGRVPVLIYAGASPFTTEGELKGSRNEWIMWLQDVHDQSAIVRPYMRYTAQINSARNVRQVIMRSLQSALSEPKGPVYLWARREVMEEDVDEDFAKTDLDLKLWTSVEPIALRDSVAEEIASTLAGAENPLIITSYLGRNPKAVEKLVLLSEKLAIPVLVSCPTTVCFPHSHTNFAELNYGMGESNWIRNADVILIIDSDIPYVPHHNKPDPNAKIFHIDVDVLKDNIGMFHIDALRRCNADGETALSQILGKLNSDSDLHSERVSIRATQLHKHHLGRIAKLDEAELARTIDGSLTVPNLMMTLRKAVPFPERTIFLNESISNFPFAWEHLRPEHPGQMFTSGSSSLGWGLGAAVGVSLAKRSSDSLDLIVLVVGDGSFLFGVPATAYWIAKKYNTPYLTVILNNGGWKSPKLSMMGVYPNGFGSKVNGSRLTVGFGPEVPDYSKIAEAAGGAWGKRVTLLSELVSSIAEGIRIVREEGRCAVLDCVIEQI</sequence>
<dbReference type="STRING" id="2282107.A0A286U7X3"/>
<dbReference type="PANTHER" id="PTHR18968:SF164">
    <property type="entry name" value="PYRUVATE DECARBOXYLASE"/>
    <property type="match status" value="1"/>
</dbReference>
<comment type="caution">
    <text evidence="9">The sequence shown here is derived from an EMBL/GenBank/DDBJ whole genome shotgun (WGS) entry which is preliminary data.</text>
</comment>
<feature type="domain" description="Thiamine pyrophosphate enzyme TPP-binding" evidence="7">
    <location>
        <begin position="422"/>
        <end position="581"/>
    </location>
</feature>
<dbReference type="GO" id="GO:0005948">
    <property type="term" value="C:acetolactate synthase complex"/>
    <property type="evidence" value="ECO:0007669"/>
    <property type="project" value="TreeGrafter"/>
</dbReference>
<dbReference type="InterPro" id="IPR012001">
    <property type="entry name" value="Thiamin_PyroP_enz_TPP-bd_dom"/>
</dbReference>
<dbReference type="GO" id="GO:0030976">
    <property type="term" value="F:thiamine pyrophosphate binding"/>
    <property type="evidence" value="ECO:0007669"/>
    <property type="project" value="InterPro"/>
</dbReference>
<evidence type="ECO:0000256" key="5">
    <source>
        <dbReference type="RuleBase" id="RU362132"/>
    </source>
</evidence>
<dbReference type="GO" id="GO:0003984">
    <property type="term" value="F:acetolactate synthase activity"/>
    <property type="evidence" value="ECO:0007669"/>
    <property type="project" value="TreeGrafter"/>
</dbReference>
<comment type="similarity">
    <text evidence="2 5">Belongs to the TPP enzyme family.</text>
</comment>
<dbReference type="InterPro" id="IPR012000">
    <property type="entry name" value="Thiamin_PyroP_enz_cen_dom"/>
</dbReference>
<dbReference type="GO" id="GO:0009099">
    <property type="term" value="P:L-valine biosynthetic process"/>
    <property type="evidence" value="ECO:0007669"/>
    <property type="project" value="TreeGrafter"/>
</dbReference>
<comment type="subcellular location">
    <subcellularLocation>
        <location evidence="1">Mitochondrion</location>
    </subcellularLocation>
</comment>
<dbReference type="Pfam" id="PF02776">
    <property type="entry name" value="TPP_enzyme_N"/>
    <property type="match status" value="1"/>
</dbReference>
<dbReference type="InParanoid" id="A0A286U7X3"/>
<evidence type="ECO:0000256" key="1">
    <source>
        <dbReference type="ARBA" id="ARBA00004173"/>
    </source>
</evidence>
<dbReference type="PANTHER" id="PTHR18968">
    <property type="entry name" value="THIAMINE PYROPHOSPHATE ENZYMES"/>
    <property type="match status" value="1"/>
</dbReference>
<dbReference type="GO" id="GO:0000287">
    <property type="term" value="F:magnesium ion binding"/>
    <property type="evidence" value="ECO:0007669"/>
    <property type="project" value="InterPro"/>
</dbReference>
<dbReference type="GO" id="GO:0009097">
    <property type="term" value="P:isoleucine biosynthetic process"/>
    <property type="evidence" value="ECO:0007669"/>
    <property type="project" value="TreeGrafter"/>
</dbReference>
<name>A0A286U7X3_9AGAM</name>
<dbReference type="InterPro" id="IPR011766">
    <property type="entry name" value="TPP_enzyme_TPP-bd"/>
</dbReference>
<organism evidence="9 10">
    <name type="scientific">Pyrrhoderma noxium</name>
    <dbReference type="NCBI Taxonomy" id="2282107"/>
    <lineage>
        <taxon>Eukaryota</taxon>
        <taxon>Fungi</taxon>
        <taxon>Dikarya</taxon>
        <taxon>Basidiomycota</taxon>
        <taxon>Agaricomycotina</taxon>
        <taxon>Agaricomycetes</taxon>
        <taxon>Hymenochaetales</taxon>
        <taxon>Hymenochaetaceae</taxon>
        <taxon>Pyrrhoderma</taxon>
    </lineage>
</organism>
<dbReference type="EMBL" id="NBII01000009">
    <property type="protein sequence ID" value="PAV15662.1"/>
    <property type="molecule type" value="Genomic_DNA"/>
</dbReference>
<evidence type="ECO:0000256" key="2">
    <source>
        <dbReference type="ARBA" id="ARBA00007812"/>
    </source>
</evidence>
<feature type="domain" description="Thiamine pyrophosphate enzyme central" evidence="6">
    <location>
        <begin position="212"/>
        <end position="316"/>
    </location>
</feature>
<dbReference type="NCBIfam" id="NF006203">
    <property type="entry name" value="PRK08327.1"/>
    <property type="match status" value="1"/>
</dbReference>
<keyword evidence="3 5" id="KW-0786">Thiamine pyrophosphate</keyword>
<dbReference type="Gene3D" id="3.40.50.970">
    <property type="match status" value="2"/>
</dbReference>
<dbReference type="OrthoDB" id="2867507at2759"/>
<dbReference type="InterPro" id="IPR029035">
    <property type="entry name" value="DHS-like_NAD/FAD-binding_dom"/>
</dbReference>
<evidence type="ECO:0000313" key="9">
    <source>
        <dbReference type="EMBL" id="PAV15662.1"/>
    </source>
</evidence>
<keyword evidence="4" id="KW-0496">Mitochondrion</keyword>
<dbReference type="SUPFAM" id="SSF52518">
    <property type="entry name" value="Thiamin diphosphate-binding fold (THDP-binding)"/>
    <property type="match status" value="2"/>
</dbReference>
<proteinExistence type="inferred from homology"/>
<dbReference type="CDD" id="cd07035">
    <property type="entry name" value="TPP_PYR_POX_like"/>
    <property type="match status" value="1"/>
</dbReference>
<reference evidence="9 10" key="1">
    <citation type="journal article" date="2017" name="Mol. Ecol.">
        <title>Comparative and population genomic landscape of Phellinus noxius: A hypervariable fungus causing root rot in trees.</title>
        <authorList>
            <person name="Chung C.L."/>
            <person name="Lee T.J."/>
            <person name="Akiba M."/>
            <person name="Lee H.H."/>
            <person name="Kuo T.H."/>
            <person name="Liu D."/>
            <person name="Ke H.M."/>
            <person name="Yokoi T."/>
            <person name="Roa M.B."/>
            <person name="Lu M.J."/>
            <person name="Chang Y.Y."/>
            <person name="Ann P.J."/>
            <person name="Tsai J.N."/>
            <person name="Chen C.Y."/>
            <person name="Tzean S.S."/>
            <person name="Ota Y."/>
            <person name="Hattori T."/>
            <person name="Sahashi N."/>
            <person name="Liou R.F."/>
            <person name="Kikuchi T."/>
            <person name="Tsai I.J."/>
        </authorList>
    </citation>
    <scope>NUCLEOTIDE SEQUENCE [LARGE SCALE GENOMIC DNA]</scope>
    <source>
        <strain evidence="9 10">FFPRI411160</strain>
    </source>
</reference>
<dbReference type="Pfam" id="PF02775">
    <property type="entry name" value="TPP_enzyme_C"/>
    <property type="match status" value="1"/>
</dbReference>
<gene>
    <name evidence="9" type="ORF">PNOK_0852000</name>
</gene>
<dbReference type="GO" id="GO:0050660">
    <property type="term" value="F:flavin adenine dinucleotide binding"/>
    <property type="evidence" value="ECO:0007669"/>
    <property type="project" value="TreeGrafter"/>
</dbReference>